<dbReference type="InterPro" id="IPR029058">
    <property type="entry name" value="AB_hydrolase_fold"/>
</dbReference>
<dbReference type="AlphaFoldDB" id="A0A7J0EJN5"/>
<evidence type="ECO:0000256" key="5">
    <source>
        <dbReference type="ARBA" id="ARBA00023180"/>
    </source>
</evidence>
<gene>
    <name evidence="7" type="ORF">Acr_05g0003130</name>
</gene>
<feature type="region of interest" description="Disordered" evidence="6">
    <location>
        <begin position="1"/>
        <end position="56"/>
    </location>
</feature>
<keyword evidence="2" id="KW-0645">Protease</keyword>
<comment type="similarity">
    <text evidence="1">Belongs to the peptidase S28 family.</text>
</comment>
<organism evidence="7 8">
    <name type="scientific">Actinidia rufa</name>
    <dbReference type="NCBI Taxonomy" id="165716"/>
    <lineage>
        <taxon>Eukaryota</taxon>
        <taxon>Viridiplantae</taxon>
        <taxon>Streptophyta</taxon>
        <taxon>Embryophyta</taxon>
        <taxon>Tracheophyta</taxon>
        <taxon>Spermatophyta</taxon>
        <taxon>Magnoliopsida</taxon>
        <taxon>eudicotyledons</taxon>
        <taxon>Gunneridae</taxon>
        <taxon>Pentapetalae</taxon>
        <taxon>asterids</taxon>
        <taxon>Ericales</taxon>
        <taxon>Actinidiaceae</taxon>
        <taxon>Actinidia</taxon>
    </lineage>
</organism>
<keyword evidence="3" id="KW-0732">Signal</keyword>
<evidence type="ECO:0000256" key="1">
    <source>
        <dbReference type="ARBA" id="ARBA00011079"/>
    </source>
</evidence>
<dbReference type="GO" id="GO:0004180">
    <property type="term" value="F:carboxypeptidase activity"/>
    <property type="evidence" value="ECO:0007669"/>
    <property type="project" value="UniProtKB-KW"/>
</dbReference>
<evidence type="ECO:0000256" key="2">
    <source>
        <dbReference type="ARBA" id="ARBA00022670"/>
    </source>
</evidence>
<keyword evidence="5" id="KW-0325">Glycoprotein</keyword>
<dbReference type="GO" id="GO:0005773">
    <property type="term" value="C:vacuole"/>
    <property type="evidence" value="ECO:0007669"/>
    <property type="project" value="TreeGrafter"/>
</dbReference>
<keyword evidence="4" id="KW-0378">Hydrolase</keyword>
<dbReference type="FunFam" id="1.20.120.980:FF:000001">
    <property type="entry name" value="Dipeptidyl peptidase 7"/>
    <property type="match status" value="1"/>
</dbReference>
<sequence>MATPSLATPLLSPSSTSSSSSSVTPQRPQTPDSPIAPLASPPDLLSEHPNYSHNNSNNQQYRYETRYFEQQLDHFSFADLPTFRQRYLINTEYWAGPARMGPIFFYCGNEGEIQWFAANTGFVWEIAPRFGAMVVFPEHRYYGESMPYGSIDEAYKNATTLAHLTAEQALADFAILITDLKKNLSAEACPVVLFGGSYGGMLAAWMRLKYPHIAIGALASSAPVLQFEDIVPPETFYDIVSNSFRRESTSCFNTIRESWDILESEGQKNDGLLQLTKTFRFMSPDLIKINDRKLGSIDDLYNWLESAYSYLAMVNYPYPANFMMPLPGDPIKEVCRKIDNCPNGTSILDRLFAGVSVYYNYTGEFDCFQLDDDPHGLDGWNWQACTEMVMPMSTKQDSMFPASDYNYTSYQLDCWNSFRVKPRPKWITTEFGGHVSDYVRKLCICKEDGEWVISSCIVMWLEAVGDDSSMILVSLVCLRSVWEEKGKVGAVFVCVMCFVYLVSSWLPGGCKSFDRAIESLPDSLWNVLDDVSDTIVALVTEKGAHHLDLRAVTAEDPDWLLEQRKSEIKLIRGWLHDYYDKKQAFFAM</sequence>
<dbReference type="GO" id="GO:0008239">
    <property type="term" value="F:dipeptidyl-peptidase activity"/>
    <property type="evidence" value="ECO:0007669"/>
    <property type="project" value="TreeGrafter"/>
</dbReference>
<comment type="caution">
    <text evidence="7">The sequence shown here is derived from an EMBL/GenBank/DDBJ whole genome shotgun (WGS) entry which is preliminary data.</text>
</comment>
<proteinExistence type="inferred from homology"/>
<dbReference type="OrthoDB" id="2130629at2759"/>
<keyword evidence="7" id="KW-0121">Carboxypeptidase</keyword>
<dbReference type="Gene3D" id="3.40.50.1820">
    <property type="entry name" value="alpha/beta hydrolase"/>
    <property type="match status" value="2"/>
</dbReference>
<keyword evidence="8" id="KW-1185">Reference proteome</keyword>
<dbReference type="EMBL" id="BJWL01000005">
    <property type="protein sequence ID" value="GFY86674.1"/>
    <property type="molecule type" value="Genomic_DNA"/>
</dbReference>
<dbReference type="Proteomes" id="UP000585474">
    <property type="component" value="Unassembled WGS sequence"/>
</dbReference>
<evidence type="ECO:0000256" key="4">
    <source>
        <dbReference type="ARBA" id="ARBA00022801"/>
    </source>
</evidence>
<accession>A0A7J0EJN5</accession>
<dbReference type="SUPFAM" id="SSF53474">
    <property type="entry name" value="alpha/beta-Hydrolases"/>
    <property type="match status" value="1"/>
</dbReference>
<reference evidence="7 8" key="1">
    <citation type="submission" date="2019-07" db="EMBL/GenBank/DDBJ databases">
        <title>De Novo Assembly of kiwifruit Actinidia rufa.</title>
        <authorList>
            <person name="Sugita-Konishi S."/>
            <person name="Sato K."/>
            <person name="Mori E."/>
            <person name="Abe Y."/>
            <person name="Kisaki G."/>
            <person name="Hamano K."/>
            <person name="Suezawa K."/>
            <person name="Otani M."/>
            <person name="Fukuda T."/>
            <person name="Manabe T."/>
            <person name="Gomi K."/>
            <person name="Tabuchi M."/>
            <person name="Akimitsu K."/>
            <person name="Kataoka I."/>
        </authorList>
    </citation>
    <scope>NUCLEOTIDE SEQUENCE [LARGE SCALE GENOMIC DNA]</scope>
    <source>
        <strain evidence="8">cv. Fuchu</strain>
    </source>
</reference>
<dbReference type="PANTHER" id="PTHR11010">
    <property type="entry name" value="PROTEASE S28 PRO-X CARBOXYPEPTIDASE-RELATED"/>
    <property type="match status" value="1"/>
</dbReference>
<dbReference type="PANTHER" id="PTHR11010:SF38">
    <property type="entry name" value="LYSOSOMAL PRO-X CARBOXYPEPTIDASE"/>
    <property type="match status" value="1"/>
</dbReference>
<dbReference type="Gene3D" id="1.20.120.980">
    <property type="entry name" value="Serine carboxypeptidase S28, SKS domain"/>
    <property type="match status" value="1"/>
</dbReference>
<dbReference type="GO" id="GO:0006508">
    <property type="term" value="P:proteolysis"/>
    <property type="evidence" value="ECO:0007669"/>
    <property type="project" value="UniProtKB-KW"/>
</dbReference>
<dbReference type="InterPro" id="IPR008758">
    <property type="entry name" value="Peptidase_S28"/>
</dbReference>
<feature type="compositionally biased region" description="Polar residues" evidence="6">
    <location>
        <begin position="23"/>
        <end position="32"/>
    </location>
</feature>
<evidence type="ECO:0000313" key="8">
    <source>
        <dbReference type="Proteomes" id="UP000585474"/>
    </source>
</evidence>
<dbReference type="InterPro" id="IPR042269">
    <property type="entry name" value="Ser_carbopepase_S28_SKS"/>
</dbReference>
<protein>
    <submittedName>
        <fullName evidence="7">Serine carboxypeptidase S28 family protein</fullName>
    </submittedName>
</protein>
<dbReference type="Pfam" id="PF05577">
    <property type="entry name" value="Peptidase_S28"/>
    <property type="match status" value="1"/>
</dbReference>
<evidence type="ECO:0000313" key="7">
    <source>
        <dbReference type="EMBL" id="GFY86674.1"/>
    </source>
</evidence>
<name>A0A7J0EJN5_9ERIC</name>
<evidence type="ECO:0000256" key="6">
    <source>
        <dbReference type="SAM" id="MobiDB-lite"/>
    </source>
</evidence>
<evidence type="ECO:0000256" key="3">
    <source>
        <dbReference type="ARBA" id="ARBA00022729"/>
    </source>
</evidence>
<dbReference type="GO" id="GO:0070008">
    <property type="term" value="F:serine-type exopeptidase activity"/>
    <property type="evidence" value="ECO:0007669"/>
    <property type="project" value="InterPro"/>
</dbReference>
<feature type="compositionally biased region" description="Low complexity" evidence="6">
    <location>
        <begin position="1"/>
        <end position="22"/>
    </location>
</feature>